<dbReference type="InParanoid" id="A0A1S0TMH0"/>
<keyword evidence="1" id="KW-0472">Membrane</keyword>
<dbReference type="OMA" id="ITCHYIN"/>
<dbReference type="InterPro" id="IPR008574">
    <property type="entry name" value="Nematodes_ZYG-11_interact"/>
</dbReference>
<organism evidence="2">
    <name type="scientific">Loa loa</name>
    <name type="common">Eye worm</name>
    <name type="synonym">Filaria loa</name>
    <dbReference type="NCBI Taxonomy" id="7209"/>
    <lineage>
        <taxon>Eukaryota</taxon>
        <taxon>Metazoa</taxon>
        <taxon>Ecdysozoa</taxon>
        <taxon>Nematoda</taxon>
        <taxon>Chromadorea</taxon>
        <taxon>Rhabditida</taxon>
        <taxon>Spirurina</taxon>
        <taxon>Spiruromorpha</taxon>
        <taxon>Filarioidea</taxon>
        <taxon>Onchocercidae</taxon>
        <taxon>Loa</taxon>
    </lineage>
</organism>
<keyword evidence="1" id="KW-1133">Transmembrane helix</keyword>
<feature type="transmembrane region" description="Helical" evidence="1">
    <location>
        <begin position="192"/>
        <end position="212"/>
    </location>
</feature>
<dbReference type="PANTHER" id="PTHR31176">
    <property type="entry name" value="MFS DOMAIN-CONTAINING PROTEIN-RELATED"/>
    <property type="match status" value="1"/>
</dbReference>
<dbReference type="CTD" id="9949483"/>
<dbReference type="PANTHER" id="PTHR31176:SF1">
    <property type="entry name" value="MFS DOMAIN-CONTAINING PROTEIN-RELATED"/>
    <property type="match status" value="1"/>
</dbReference>
<name>A0A1S0TMH0_LOALO</name>
<feature type="transmembrane region" description="Helical" evidence="1">
    <location>
        <begin position="43"/>
        <end position="66"/>
    </location>
</feature>
<feature type="transmembrane region" description="Helical" evidence="1">
    <location>
        <begin position="161"/>
        <end position="180"/>
    </location>
</feature>
<dbReference type="OrthoDB" id="5853559at2759"/>
<dbReference type="KEGG" id="loa:LOAG_12022"/>
<dbReference type="Pfam" id="PF05884">
    <property type="entry name" value="ZYG-11_interact"/>
    <property type="match status" value="1"/>
</dbReference>
<dbReference type="EMBL" id="JH712148">
    <property type="protein sequence ID" value="EFO16484.1"/>
    <property type="molecule type" value="Genomic_DNA"/>
</dbReference>
<proteinExistence type="predicted"/>
<dbReference type="RefSeq" id="XP_003147584.1">
    <property type="nucleotide sequence ID" value="XM_003147536.1"/>
</dbReference>
<sequence length="216" mass="24537">MTPVKYDAEKIMQTFIWTALLLLTCSIFSTFSAYFFSILIRQIIGTFVATICAYVLLPLITCHYINKLSVRKYAWNDMILRHALLTLSMVEGLLTGYILSNRILHNLSPFAALTPFFIGIIAPLLHSARQNERSLLILITIIGSFTCHIAIGILFGLTFPYILLTVFYTMISFITLQLLIANNDGTMVFTHIYQFAILYFSLLAESFVYKLFGTKS</sequence>
<gene>
    <name evidence="2" type="ORF">LOAG_12022</name>
</gene>
<protein>
    <submittedName>
        <fullName evidence="2">Uncharacterized protein</fullName>
    </submittedName>
</protein>
<dbReference type="FunCoup" id="A0A1S0TMH0">
    <property type="interactions" value="2"/>
</dbReference>
<feature type="transmembrane region" description="Helical" evidence="1">
    <location>
        <begin position="15"/>
        <end position="37"/>
    </location>
</feature>
<feature type="transmembrane region" description="Helical" evidence="1">
    <location>
        <begin position="78"/>
        <end position="98"/>
    </location>
</feature>
<dbReference type="GeneID" id="9949483"/>
<reference evidence="2" key="1">
    <citation type="submission" date="2012-04" db="EMBL/GenBank/DDBJ databases">
        <title>The Genome Sequence of Loa loa.</title>
        <authorList>
            <consortium name="The Broad Institute Genome Sequencing Platform"/>
            <consortium name="Broad Institute Genome Sequencing Center for Infectious Disease"/>
            <person name="Nutman T.B."/>
            <person name="Fink D.L."/>
            <person name="Russ C."/>
            <person name="Young S."/>
            <person name="Zeng Q."/>
            <person name="Gargeya S."/>
            <person name="Alvarado L."/>
            <person name="Berlin A."/>
            <person name="Chapman S.B."/>
            <person name="Chen Z."/>
            <person name="Freedman E."/>
            <person name="Gellesch M."/>
            <person name="Goldberg J."/>
            <person name="Griggs A."/>
            <person name="Gujja S."/>
            <person name="Heilman E.R."/>
            <person name="Heiman D."/>
            <person name="Howarth C."/>
            <person name="Mehta T."/>
            <person name="Neiman D."/>
            <person name="Pearson M."/>
            <person name="Roberts A."/>
            <person name="Saif S."/>
            <person name="Shea T."/>
            <person name="Shenoy N."/>
            <person name="Sisk P."/>
            <person name="Stolte C."/>
            <person name="Sykes S."/>
            <person name="White J."/>
            <person name="Yandava C."/>
            <person name="Haas B."/>
            <person name="Henn M.R."/>
            <person name="Nusbaum C."/>
            <person name="Birren B."/>
        </authorList>
    </citation>
    <scope>NUCLEOTIDE SEQUENCE [LARGE SCALE GENOMIC DNA]</scope>
</reference>
<dbReference type="AlphaFoldDB" id="A0A1S0TMH0"/>
<evidence type="ECO:0000313" key="2">
    <source>
        <dbReference type="EMBL" id="EFO16484.1"/>
    </source>
</evidence>
<accession>A0A1S0TMH0</accession>
<feature type="transmembrane region" description="Helical" evidence="1">
    <location>
        <begin position="110"/>
        <end position="128"/>
    </location>
</feature>
<keyword evidence="1" id="KW-0812">Transmembrane</keyword>
<feature type="transmembrane region" description="Helical" evidence="1">
    <location>
        <begin position="135"/>
        <end position="155"/>
    </location>
</feature>
<evidence type="ECO:0000256" key="1">
    <source>
        <dbReference type="SAM" id="Phobius"/>
    </source>
</evidence>